<name>A0ACC2IXS8_9PEZI</name>
<reference evidence="1" key="1">
    <citation type="submission" date="2022-12" db="EMBL/GenBank/DDBJ databases">
        <title>Genome Sequence of Lasiodiplodia mahajangana.</title>
        <authorList>
            <person name="Buettner E."/>
        </authorList>
    </citation>
    <scope>NUCLEOTIDE SEQUENCE</scope>
    <source>
        <strain evidence="1">VT137</strain>
    </source>
</reference>
<comment type="caution">
    <text evidence="1">The sequence shown here is derived from an EMBL/GenBank/DDBJ whole genome shotgun (WGS) entry which is preliminary data.</text>
</comment>
<sequence>MASMEVQLGPTTTNMVDSPTTAANAHYHNPYDLHHHNHHVAQQASVQQNTYYGYTSPTPKMRKRKAESQDNERLSKRLSLLNLEKNGQKLYVPVEAPSLQSVSENSGYNNPIQSSSSSTGSISDSMQLDDTKHKVYIYDLDAELSSADENSESEYSLPGSPTSGRSRLILLPDIQKHLRRSRIPAAVLANKDGELAGHNINDMQMVLYSEPSSLTVPREQDSVRKAILEARARARQKQKDSQAEFEQESRQMNTTIPTAPSAVANLPNFGHANSVDIAMNGFSGRGTTRLPQNSTPWNSNLVVDEDVDMDAMDMD</sequence>
<dbReference type="Proteomes" id="UP001153332">
    <property type="component" value="Unassembled WGS sequence"/>
</dbReference>
<proteinExistence type="predicted"/>
<evidence type="ECO:0000313" key="2">
    <source>
        <dbReference type="Proteomes" id="UP001153332"/>
    </source>
</evidence>
<keyword evidence="2" id="KW-1185">Reference proteome</keyword>
<gene>
    <name evidence="1" type="ORF">O1611_g10512</name>
</gene>
<accession>A0ACC2IXS8</accession>
<organism evidence="1 2">
    <name type="scientific">Lasiodiplodia mahajangana</name>
    <dbReference type="NCBI Taxonomy" id="1108764"/>
    <lineage>
        <taxon>Eukaryota</taxon>
        <taxon>Fungi</taxon>
        <taxon>Dikarya</taxon>
        <taxon>Ascomycota</taxon>
        <taxon>Pezizomycotina</taxon>
        <taxon>Dothideomycetes</taxon>
        <taxon>Dothideomycetes incertae sedis</taxon>
        <taxon>Botryosphaeriales</taxon>
        <taxon>Botryosphaeriaceae</taxon>
        <taxon>Lasiodiplodia</taxon>
    </lineage>
</organism>
<dbReference type="EMBL" id="JAPUUL010004268">
    <property type="protein sequence ID" value="KAJ8119877.1"/>
    <property type="molecule type" value="Genomic_DNA"/>
</dbReference>
<protein>
    <submittedName>
        <fullName evidence="1">Uncharacterized protein</fullName>
    </submittedName>
</protein>
<evidence type="ECO:0000313" key="1">
    <source>
        <dbReference type="EMBL" id="KAJ8119877.1"/>
    </source>
</evidence>